<evidence type="ECO:0000313" key="1">
    <source>
        <dbReference type="EMBL" id="MYM65855.1"/>
    </source>
</evidence>
<gene>
    <name evidence="1" type="ORF">GTP45_03265</name>
</gene>
<organism evidence="1 2">
    <name type="scientific">Duganella rivi</name>
    <dbReference type="NCBI Taxonomy" id="2666083"/>
    <lineage>
        <taxon>Bacteria</taxon>
        <taxon>Pseudomonadati</taxon>
        <taxon>Pseudomonadota</taxon>
        <taxon>Betaproteobacteria</taxon>
        <taxon>Burkholderiales</taxon>
        <taxon>Oxalobacteraceae</taxon>
        <taxon>Telluria group</taxon>
        <taxon>Duganella</taxon>
    </lineage>
</organism>
<dbReference type="Pfam" id="PF02452">
    <property type="entry name" value="PemK_toxin"/>
    <property type="match status" value="1"/>
</dbReference>
<dbReference type="RefSeq" id="WP_161012428.1">
    <property type="nucleotide sequence ID" value="NZ_WWCK01000001.1"/>
</dbReference>
<comment type="caution">
    <text evidence="1">The sequence shown here is derived from an EMBL/GenBank/DDBJ whole genome shotgun (WGS) entry which is preliminary data.</text>
</comment>
<keyword evidence="2" id="KW-1185">Reference proteome</keyword>
<dbReference type="Proteomes" id="UP000450012">
    <property type="component" value="Unassembled WGS sequence"/>
</dbReference>
<accession>A0A7X4GMP8</accession>
<dbReference type="GO" id="GO:0003677">
    <property type="term" value="F:DNA binding"/>
    <property type="evidence" value="ECO:0007669"/>
    <property type="project" value="InterPro"/>
</dbReference>
<name>A0A7X4GMP8_9BURK</name>
<protein>
    <submittedName>
        <fullName evidence="1">Type II toxin-antitoxin system PemK/MazF family toxin</fullName>
    </submittedName>
</protein>
<dbReference type="InterPro" id="IPR011067">
    <property type="entry name" value="Plasmid_toxin/cell-grow_inhib"/>
</dbReference>
<dbReference type="EMBL" id="WWCK01000001">
    <property type="protein sequence ID" value="MYM65855.1"/>
    <property type="molecule type" value="Genomic_DNA"/>
</dbReference>
<dbReference type="Gene3D" id="2.30.30.110">
    <property type="match status" value="1"/>
</dbReference>
<proteinExistence type="predicted"/>
<dbReference type="InterPro" id="IPR003477">
    <property type="entry name" value="PemK-like"/>
</dbReference>
<dbReference type="AlphaFoldDB" id="A0A7X4GMP8"/>
<reference evidence="1 2" key="1">
    <citation type="submission" date="2019-12" db="EMBL/GenBank/DDBJ databases">
        <title>Novel species isolated from a subtropical stream in China.</title>
        <authorList>
            <person name="Lu H."/>
        </authorList>
    </citation>
    <scope>NUCLEOTIDE SEQUENCE [LARGE SCALE GENOMIC DNA]</scope>
    <source>
        <strain evidence="1 2">FT55W</strain>
    </source>
</reference>
<dbReference type="SUPFAM" id="SSF50118">
    <property type="entry name" value="Cell growth inhibitor/plasmid maintenance toxic component"/>
    <property type="match status" value="1"/>
</dbReference>
<sequence>MKRQQIWKPDRRDIIWIDFNPHVGTEMKDIHPMVVLSNNAFNEQTGLVIGLPMTTATFNESNQFAVKTVWANGTVRYILASQPKSLDWRNRRAHPHQLKKVPADAFAMACANLNYIIAVC</sequence>
<evidence type="ECO:0000313" key="2">
    <source>
        <dbReference type="Proteomes" id="UP000450012"/>
    </source>
</evidence>